<keyword evidence="1" id="KW-0812">Transmembrane</keyword>
<sequence>MVVVVLFQTADVTIFFIVVGVVKMYENILISNVLVQEKKTIKNDLSECTHIQ</sequence>
<evidence type="ECO:0000313" key="2">
    <source>
        <dbReference type="EMBL" id="CEK96401.1"/>
    </source>
</evidence>
<gene>
    <name evidence="2" type="primary">ORF211914</name>
</gene>
<keyword evidence="1" id="KW-1133">Transmembrane helix</keyword>
<reference evidence="2" key="1">
    <citation type="submission" date="2014-12" db="EMBL/GenBank/DDBJ databases">
        <title>Insight into the proteome of Arion vulgaris.</title>
        <authorList>
            <person name="Aradska J."/>
            <person name="Bulat T."/>
            <person name="Smidak R."/>
            <person name="Sarate P."/>
            <person name="Gangsoo J."/>
            <person name="Sialana F."/>
            <person name="Bilban M."/>
            <person name="Lubec G."/>
        </authorList>
    </citation>
    <scope>NUCLEOTIDE SEQUENCE</scope>
    <source>
        <tissue evidence="2">Skin</tissue>
    </source>
</reference>
<organism evidence="2">
    <name type="scientific">Arion vulgaris</name>
    <dbReference type="NCBI Taxonomy" id="1028688"/>
    <lineage>
        <taxon>Eukaryota</taxon>
        <taxon>Metazoa</taxon>
        <taxon>Spiralia</taxon>
        <taxon>Lophotrochozoa</taxon>
        <taxon>Mollusca</taxon>
        <taxon>Gastropoda</taxon>
        <taxon>Heterobranchia</taxon>
        <taxon>Euthyneura</taxon>
        <taxon>Panpulmonata</taxon>
        <taxon>Eupulmonata</taxon>
        <taxon>Stylommatophora</taxon>
        <taxon>Helicina</taxon>
        <taxon>Arionoidea</taxon>
        <taxon>Arionidae</taxon>
        <taxon>Arion</taxon>
    </lineage>
</organism>
<keyword evidence="1" id="KW-0472">Membrane</keyword>
<evidence type="ECO:0000256" key="1">
    <source>
        <dbReference type="SAM" id="Phobius"/>
    </source>
</evidence>
<feature type="non-terminal residue" evidence="2">
    <location>
        <position position="52"/>
    </location>
</feature>
<protein>
    <submittedName>
        <fullName evidence="2">Uncharacterized protein</fullName>
    </submittedName>
</protein>
<name>A0A0B7BVK6_9EUPU</name>
<dbReference type="EMBL" id="HACG01049536">
    <property type="protein sequence ID" value="CEK96401.1"/>
    <property type="molecule type" value="Transcribed_RNA"/>
</dbReference>
<dbReference type="AlphaFoldDB" id="A0A0B7BVK6"/>
<feature type="transmembrane region" description="Helical" evidence="1">
    <location>
        <begin position="12"/>
        <end position="35"/>
    </location>
</feature>
<proteinExistence type="predicted"/>
<accession>A0A0B7BVK6</accession>